<dbReference type="AlphaFoldDB" id="A0A0D9VMC5"/>
<feature type="domain" description="PB1" evidence="12">
    <location>
        <begin position="82"/>
        <end position="129"/>
    </location>
</feature>
<feature type="region of interest" description="Disordered" evidence="11">
    <location>
        <begin position="1"/>
        <end position="70"/>
    </location>
</feature>
<keyword evidence="5 10" id="KW-0678">Repressor</keyword>
<dbReference type="PANTHER" id="PTHR31734:SF88">
    <property type="entry name" value="AUXIN-RESPONSIVE PROTEIN IAA9"/>
    <property type="match status" value="1"/>
</dbReference>
<evidence type="ECO:0000256" key="1">
    <source>
        <dbReference type="ARBA" id="ARBA00002159"/>
    </source>
</evidence>
<dbReference type="GO" id="GO:0005634">
    <property type="term" value="C:nucleus"/>
    <property type="evidence" value="ECO:0007669"/>
    <property type="project" value="UniProtKB-SubCell"/>
</dbReference>
<reference evidence="14" key="2">
    <citation type="submission" date="2013-12" db="EMBL/GenBank/DDBJ databases">
        <authorList>
            <person name="Yu Y."/>
            <person name="Lee S."/>
            <person name="de Baynast K."/>
            <person name="Wissotski M."/>
            <person name="Liu L."/>
            <person name="Talag J."/>
            <person name="Goicoechea J."/>
            <person name="Angelova A."/>
            <person name="Jetty R."/>
            <person name="Kudrna D."/>
            <person name="Golser W."/>
            <person name="Rivera L."/>
            <person name="Zhang J."/>
            <person name="Wing R."/>
        </authorList>
    </citation>
    <scope>NUCLEOTIDE SEQUENCE</scope>
</reference>
<dbReference type="PROSITE" id="PS51745">
    <property type="entry name" value="PB1"/>
    <property type="match status" value="1"/>
</dbReference>
<keyword evidence="6 10" id="KW-0805">Transcription regulation</keyword>
<comment type="function">
    <text evidence="1 10">Aux/IAA proteins are short-lived transcriptional factors that function as repressors of early auxin response genes at low auxin concentrations.</text>
</comment>
<comment type="subcellular location">
    <subcellularLocation>
        <location evidence="2 10">Nucleus</location>
    </subcellularLocation>
</comment>
<sequence length="129" mass="14011">MELELGLAPPNYSHGHHQHNLAVDDELSSSSSSSGKRGFREAFGDTTATTLPLFDDGSNDNKRKKPVVGWPPVSSARRACGANYVKVKKEGDAIGRKVDLALHSSYDELVATLARMFPTNDHQVILHGL</sequence>
<accession>A0A0D9VMC5</accession>
<evidence type="ECO:0000256" key="3">
    <source>
        <dbReference type="ARBA" id="ARBA00006728"/>
    </source>
</evidence>
<reference evidence="13 14" key="1">
    <citation type="submission" date="2012-08" db="EMBL/GenBank/DDBJ databases">
        <title>Oryza genome evolution.</title>
        <authorList>
            <person name="Wing R.A."/>
        </authorList>
    </citation>
    <scope>NUCLEOTIDE SEQUENCE</scope>
</reference>
<keyword evidence="9 10" id="KW-0927">Auxin signaling pathway</keyword>
<reference evidence="13" key="3">
    <citation type="submission" date="2015-04" db="UniProtKB">
        <authorList>
            <consortium name="EnsemblPlants"/>
        </authorList>
    </citation>
    <scope>IDENTIFICATION</scope>
</reference>
<evidence type="ECO:0000259" key="12">
    <source>
        <dbReference type="PROSITE" id="PS51745"/>
    </source>
</evidence>
<dbReference type="GO" id="GO:0009734">
    <property type="term" value="P:auxin-activated signaling pathway"/>
    <property type="evidence" value="ECO:0007669"/>
    <property type="project" value="UniProtKB-UniRule"/>
</dbReference>
<dbReference type="InterPro" id="IPR053793">
    <property type="entry name" value="PB1-like"/>
</dbReference>
<evidence type="ECO:0000256" key="11">
    <source>
        <dbReference type="SAM" id="MobiDB-lite"/>
    </source>
</evidence>
<evidence type="ECO:0000256" key="4">
    <source>
        <dbReference type="ARBA" id="ARBA00011726"/>
    </source>
</evidence>
<evidence type="ECO:0000256" key="2">
    <source>
        <dbReference type="ARBA" id="ARBA00004123"/>
    </source>
</evidence>
<evidence type="ECO:0000256" key="10">
    <source>
        <dbReference type="RuleBase" id="RU004549"/>
    </source>
</evidence>
<dbReference type="Proteomes" id="UP000032180">
    <property type="component" value="Chromosome 2"/>
</dbReference>
<dbReference type="eggNOG" id="ENOG502S29N">
    <property type="taxonomic scope" value="Eukaryota"/>
</dbReference>
<evidence type="ECO:0000256" key="8">
    <source>
        <dbReference type="ARBA" id="ARBA00023242"/>
    </source>
</evidence>
<keyword evidence="8 10" id="KW-0539">Nucleus</keyword>
<dbReference type="GO" id="GO:0006355">
    <property type="term" value="P:regulation of DNA-templated transcription"/>
    <property type="evidence" value="ECO:0007669"/>
    <property type="project" value="InterPro"/>
</dbReference>
<evidence type="ECO:0000313" key="13">
    <source>
        <dbReference type="EnsemblPlants" id="LPERR02G30040.1"/>
    </source>
</evidence>
<evidence type="ECO:0000256" key="7">
    <source>
        <dbReference type="ARBA" id="ARBA00023163"/>
    </source>
</evidence>
<comment type="similarity">
    <text evidence="3 10">Belongs to the Aux/IAA family.</text>
</comment>
<dbReference type="PANTHER" id="PTHR31734">
    <property type="entry name" value="AUXIN-RESPONSIVE PROTEIN IAA17"/>
    <property type="match status" value="1"/>
</dbReference>
<dbReference type="Gramene" id="LPERR02G30040.1">
    <property type="protein sequence ID" value="LPERR02G30040.1"/>
    <property type="gene ID" value="LPERR02G30040"/>
</dbReference>
<dbReference type="Pfam" id="PF02309">
    <property type="entry name" value="AUX_IAA"/>
    <property type="match status" value="2"/>
</dbReference>
<keyword evidence="14" id="KW-1185">Reference proteome</keyword>
<dbReference type="InterPro" id="IPR033389">
    <property type="entry name" value="AUX/IAA_dom"/>
</dbReference>
<proteinExistence type="inferred from homology"/>
<keyword evidence="7 10" id="KW-0804">Transcription</keyword>
<name>A0A0D9VMC5_9ORYZ</name>
<comment type="subunit">
    <text evidence="4 10">Homodimers and heterodimers.</text>
</comment>
<dbReference type="EnsemblPlants" id="LPERR02G30040.1">
    <property type="protein sequence ID" value="LPERR02G30040.1"/>
    <property type="gene ID" value="LPERR02G30040"/>
</dbReference>
<evidence type="ECO:0000313" key="14">
    <source>
        <dbReference type="Proteomes" id="UP000032180"/>
    </source>
</evidence>
<organism evidence="13 14">
    <name type="scientific">Leersia perrieri</name>
    <dbReference type="NCBI Taxonomy" id="77586"/>
    <lineage>
        <taxon>Eukaryota</taxon>
        <taxon>Viridiplantae</taxon>
        <taxon>Streptophyta</taxon>
        <taxon>Embryophyta</taxon>
        <taxon>Tracheophyta</taxon>
        <taxon>Spermatophyta</taxon>
        <taxon>Magnoliopsida</taxon>
        <taxon>Liliopsida</taxon>
        <taxon>Poales</taxon>
        <taxon>Poaceae</taxon>
        <taxon>BOP clade</taxon>
        <taxon>Oryzoideae</taxon>
        <taxon>Oryzeae</taxon>
        <taxon>Oryzinae</taxon>
        <taxon>Leersia</taxon>
    </lineage>
</organism>
<dbReference type="STRING" id="77586.A0A0D9VMC5"/>
<dbReference type="Gene3D" id="3.10.20.90">
    <property type="entry name" value="Phosphatidylinositol 3-kinase Catalytic Subunit, Chain A, domain 1"/>
    <property type="match status" value="1"/>
</dbReference>
<evidence type="ECO:0000256" key="5">
    <source>
        <dbReference type="ARBA" id="ARBA00022491"/>
    </source>
</evidence>
<dbReference type="HOGENOM" id="CLU_049393_4_1_1"/>
<dbReference type="InterPro" id="IPR003311">
    <property type="entry name" value="AUX_IAA"/>
</dbReference>
<protein>
    <recommendedName>
        <fullName evidence="10">Auxin-responsive protein</fullName>
    </recommendedName>
</protein>
<evidence type="ECO:0000256" key="9">
    <source>
        <dbReference type="ARBA" id="ARBA00023294"/>
    </source>
</evidence>
<evidence type="ECO:0000256" key="6">
    <source>
        <dbReference type="ARBA" id="ARBA00023015"/>
    </source>
</evidence>